<protein>
    <recommendedName>
        <fullName evidence="7">Protein takeout</fullName>
    </recommendedName>
</protein>
<dbReference type="InterPro" id="IPR038606">
    <property type="entry name" value="To_sf"/>
</dbReference>
<evidence type="ECO:0000256" key="1">
    <source>
        <dbReference type="ARBA" id="ARBA00022729"/>
    </source>
</evidence>
<organism evidence="5 6">
    <name type="scientific">Henosepilachna vigintioctopunctata</name>
    <dbReference type="NCBI Taxonomy" id="420089"/>
    <lineage>
        <taxon>Eukaryota</taxon>
        <taxon>Metazoa</taxon>
        <taxon>Ecdysozoa</taxon>
        <taxon>Arthropoda</taxon>
        <taxon>Hexapoda</taxon>
        <taxon>Insecta</taxon>
        <taxon>Pterygota</taxon>
        <taxon>Neoptera</taxon>
        <taxon>Endopterygota</taxon>
        <taxon>Coleoptera</taxon>
        <taxon>Polyphaga</taxon>
        <taxon>Cucujiformia</taxon>
        <taxon>Coccinelloidea</taxon>
        <taxon>Coccinellidae</taxon>
        <taxon>Epilachninae</taxon>
        <taxon>Epilachnini</taxon>
        <taxon>Henosepilachna</taxon>
    </lineage>
</organism>
<evidence type="ECO:0000313" key="5">
    <source>
        <dbReference type="EMBL" id="KAK9892734.1"/>
    </source>
</evidence>
<comment type="similarity">
    <text evidence="3">Belongs to the TO family.</text>
</comment>
<dbReference type="PANTHER" id="PTHR11008">
    <property type="entry name" value="PROTEIN TAKEOUT-LIKE PROTEIN"/>
    <property type="match status" value="1"/>
</dbReference>
<feature type="chain" id="PRO_5043598336" description="Protein takeout" evidence="4">
    <location>
        <begin position="20"/>
        <end position="243"/>
    </location>
</feature>
<dbReference type="Pfam" id="PF06585">
    <property type="entry name" value="JHBP"/>
    <property type="match status" value="1"/>
</dbReference>
<comment type="caution">
    <text evidence="5">The sequence shown here is derived from an EMBL/GenBank/DDBJ whole genome shotgun (WGS) entry which is preliminary data.</text>
</comment>
<dbReference type="EMBL" id="JARQZJ010000138">
    <property type="protein sequence ID" value="KAK9892734.1"/>
    <property type="molecule type" value="Genomic_DNA"/>
</dbReference>
<gene>
    <name evidence="5" type="ORF">WA026_021925</name>
</gene>
<keyword evidence="6" id="KW-1185">Reference proteome</keyword>
<evidence type="ECO:0000256" key="2">
    <source>
        <dbReference type="ARBA" id="ARBA00023108"/>
    </source>
</evidence>
<proteinExistence type="inferred from homology"/>
<evidence type="ECO:0008006" key="7">
    <source>
        <dbReference type="Google" id="ProtNLM"/>
    </source>
</evidence>
<dbReference type="FunFam" id="3.15.10.30:FF:000001">
    <property type="entry name" value="Takeout-like protein 1"/>
    <property type="match status" value="1"/>
</dbReference>
<accession>A0AAW1VGK7</accession>
<evidence type="ECO:0000313" key="6">
    <source>
        <dbReference type="Proteomes" id="UP001431783"/>
    </source>
</evidence>
<dbReference type="GO" id="GO:0007623">
    <property type="term" value="P:circadian rhythm"/>
    <property type="evidence" value="ECO:0007669"/>
    <property type="project" value="UniProtKB-ARBA"/>
</dbReference>
<keyword evidence="1 4" id="KW-0732">Signal</keyword>
<dbReference type="Gene3D" id="3.15.10.30">
    <property type="entry name" value="Haemolymph juvenile hormone binding protein"/>
    <property type="match status" value="1"/>
</dbReference>
<dbReference type="GO" id="GO:0005615">
    <property type="term" value="C:extracellular space"/>
    <property type="evidence" value="ECO:0007669"/>
    <property type="project" value="TreeGrafter"/>
</dbReference>
<evidence type="ECO:0000256" key="4">
    <source>
        <dbReference type="SAM" id="SignalP"/>
    </source>
</evidence>
<sequence length="243" mass="27207">MHPLATFSAFLSFVVFSSSIKLPSSYKKCAIQDKVCLGTNFEAGIRYASKGLPAYGLVSLDPLLLPELTIGAGKSVVNLQQFYKNVSFTGFFNIKVEDFEVDLDKGILTIKQSYPGFLMNAEYNMMGKILVLPVFGNGHCTVTLEKVKPVYQAKFDLISRKGEKYMRITSEHYTLNASFAKYNFENVFNGDKILGAEINKVINDNWKEIYDEVIPGYESAIGMLLTNIANRFLNRVPVSALFL</sequence>
<dbReference type="AlphaFoldDB" id="A0AAW1VGK7"/>
<dbReference type="Proteomes" id="UP001431783">
    <property type="component" value="Unassembled WGS sequence"/>
</dbReference>
<dbReference type="SMART" id="SM00700">
    <property type="entry name" value="JHBP"/>
    <property type="match status" value="1"/>
</dbReference>
<feature type="signal peptide" evidence="4">
    <location>
        <begin position="1"/>
        <end position="19"/>
    </location>
</feature>
<dbReference type="PANTHER" id="PTHR11008:SF32">
    <property type="entry name" value="CIRCADIAN CLOCK-CONTROLLED PROTEIN DAYWAKE-RELATED"/>
    <property type="match status" value="1"/>
</dbReference>
<name>A0AAW1VGK7_9CUCU</name>
<evidence type="ECO:0000256" key="3">
    <source>
        <dbReference type="ARBA" id="ARBA00060902"/>
    </source>
</evidence>
<reference evidence="5 6" key="1">
    <citation type="submission" date="2023-03" db="EMBL/GenBank/DDBJ databases">
        <title>Genome insight into feeding habits of ladybird beetles.</title>
        <authorList>
            <person name="Li H.-S."/>
            <person name="Huang Y.-H."/>
            <person name="Pang H."/>
        </authorList>
    </citation>
    <scope>NUCLEOTIDE SEQUENCE [LARGE SCALE GENOMIC DNA]</scope>
    <source>
        <strain evidence="5">SYSU_2023b</strain>
        <tissue evidence="5">Whole body</tissue>
    </source>
</reference>
<dbReference type="InterPro" id="IPR010562">
    <property type="entry name" value="Haemolymph_juvenile_hormone-bd"/>
</dbReference>
<keyword evidence="2" id="KW-0090">Biological rhythms</keyword>